<dbReference type="PANTHER" id="PTHR10997:SF9">
    <property type="entry name" value="IMPORTIN-9"/>
    <property type="match status" value="1"/>
</dbReference>
<proteinExistence type="predicted"/>
<protein>
    <submittedName>
        <fullName evidence="3">8660_t:CDS:1</fullName>
    </submittedName>
</protein>
<dbReference type="PANTHER" id="PTHR10997">
    <property type="entry name" value="IMPORTIN-7, 8, 11"/>
    <property type="match status" value="1"/>
</dbReference>
<dbReference type="OrthoDB" id="431626at2759"/>
<dbReference type="Gene3D" id="1.25.10.10">
    <property type="entry name" value="Leucine-rich Repeat Variant"/>
    <property type="match status" value="1"/>
</dbReference>
<sequence length="786" mass="88006">MYVRPSDDRINFYQDSDGDVVGFEYLLFAQFEFVGLSVRKKAAKSLFKDNDGKSSFLKQLTWIAVSYMQMTEEQVETWSSDANQYVADDDDETFNYSVRIAAIDLLQQALQALADTTQHLIEESDKARATCDKCWWKMQEACLKAIGYVSEEFISAIQDSKVNFDLHGLFEHVVFNYVTAIDIPFLQGRAIVFASQFATFLSGELAARYIAATVDAIQRIESIPAKVSSLKALQNFCRYLDTQYVAPYQSNIIEGVASLLNVTSEDSLILVLETLEFAIKINNDVTARYEHVIGPLVIDVWMKNPTDHLIVSVITDLFESLASNTAAYAAFQSRALPSLVNIINNATESAAVASAIDLITSLVKGGPSPLPTSYVEHIFPSLIHLMLVHEDRSILQNGEVCLKYFIQKDCEHISQWVDSSGKTGLDYVMQYIAKSLQPCESESACFLGELVVKLINKAGNRIVPVLPDLLKAAATRLEGAKTATFIQSLVMIFAHLILSQLSTVVDFLNTLDINGRNGLEFLLNIWLENHESFQGYYSIKVSSIALSKLFLSGDPRIQSIQVKGDLIVTDSSNPDQYTYISSNVKIIKLLISDYQNSSDSDLCDEWEDVEEPSPFAPAEDYVVLSEYLNNKGTEIDLDDDPDVKDDPVYLTNLRDYLTDFFCHCAIQNENNFVHLCSELNEEEQQKLRSLQGRITAKTSPSVSSKKRILNGRNNSSASNIQLMNSSTILDQGSTSNSWDFRPYWNGQVVEWSQKLWLPIVTDSASDEHKLFSDILEINTNSHIGPS</sequence>
<keyword evidence="1" id="KW-0813">Transport</keyword>
<evidence type="ECO:0000313" key="3">
    <source>
        <dbReference type="EMBL" id="CAI2177232.1"/>
    </source>
</evidence>
<organism evidence="3 4">
    <name type="scientific">Funneliformis geosporum</name>
    <dbReference type="NCBI Taxonomy" id="1117311"/>
    <lineage>
        <taxon>Eukaryota</taxon>
        <taxon>Fungi</taxon>
        <taxon>Fungi incertae sedis</taxon>
        <taxon>Mucoromycota</taxon>
        <taxon>Glomeromycotina</taxon>
        <taxon>Glomeromycetes</taxon>
        <taxon>Glomerales</taxon>
        <taxon>Glomeraceae</taxon>
        <taxon>Funneliformis</taxon>
    </lineage>
</organism>
<dbReference type="SUPFAM" id="SSF48371">
    <property type="entry name" value="ARM repeat"/>
    <property type="match status" value="1"/>
</dbReference>
<dbReference type="GO" id="GO:0005635">
    <property type="term" value="C:nuclear envelope"/>
    <property type="evidence" value="ECO:0007669"/>
    <property type="project" value="TreeGrafter"/>
</dbReference>
<evidence type="ECO:0000259" key="2">
    <source>
        <dbReference type="Pfam" id="PF25018"/>
    </source>
</evidence>
<dbReference type="GO" id="GO:0005829">
    <property type="term" value="C:cytosol"/>
    <property type="evidence" value="ECO:0007669"/>
    <property type="project" value="TreeGrafter"/>
</dbReference>
<dbReference type="InterPro" id="IPR016024">
    <property type="entry name" value="ARM-type_fold"/>
</dbReference>
<dbReference type="InterPro" id="IPR056840">
    <property type="entry name" value="HEAT_IPO9_central"/>
</dbReference>
<dbReference type="InterPro" id="IPR011989">
    <property type="entry name" value="ARM-like"/>
</dbReference>
<dbReference type="Proteomes" id="UP001153678">
    <property type="component" value="Unassembled WGS sequence"/>
</dbReference>
<gene>
    <name evidence="3" type="ORF">FWILDA_LOCUS7984</name>
</gene>
<reference evidence="3" key="1">
    <citation type="submission" date="2022-08" db="EMBL/GenBank/DDBJ databases">
        <authorList>
            <person name="Kallberg Y."/>
            <person name="Tangrot J."/>
            <person name="Rosling A."/>
        </authorList>
    </citation>
    <scope>NUCLEOTIDE SEQUENCE</scope>
    <source>
        <strain evidence="3">Wild A</strain>
    </source>
</reference>
<feature type="domain" description="Importin-9 central HEAT repeats" evidence="2">
    <location>
        <begin position="53"/>
        <end position="288"/>
    </location>
</feature>
<comment type="caution">
    <text evidence="3">The sequence shown here is derived from an EMBL/GenBank/DDBJ whole genome shotgun (WGS) entry which is preliminary data.</text>
</comment>
<evidence type="ECO:0000313" key="4">
    <source>
        <dbReference type="Proteomes" id="UP001153678"/>
    </source>
</evidence>
<keyword evidence="1" id="KW-0653">Protein transport</keyword>
<accession>A0A9W4WPU3</accession>
<evidence type="ECO:0000256" key="1">
    <source>
        <dbReference type="ARBA" id="ARBA00022927"/>
    </source>
</evidence>
<name>A0A9W4WPU3_9GLOM</name>
<dbReference type="AlphaFoldDB" id="A0A9W4WPU3"/>
<dbReference type="Pfam" id="PF25018">
    <property type="entry name" value="HEAT_IPO9_c"/>
    <property type="match status" value="1"/>
</dbReference>
<dbReference type="EMBL" id="CAMKVN010001638">
    <property type="protein sequence ID" value="CAI2177232.1"/>
    <property type="molecule type" value="Genomic_DNA"/>
</dbReference>
<keyword evidence="4" id="KW-1185">Reference proteome</keyword>
<dbReference type="GO" id="GO:0006606">
    <property type="term" value="P:protein import into nucleus"/>
    <property type="evidence" value="ECO:0007669"/>
    <property type="project" value="TreeGrafter"/>
</dbReference>